<evidence type="ECO:0008006" key="4">
    <source>
        <dbReference type="Google" id="ProtNLM"/>
    </source>
</evidence>
<gene>
    <name evidence="1" type="ORF">GN244_ATG01357</name>
    <name evidence="2" type="ORF">GN958_ATG08858</name>
</gene>
<comment type="caution">
    <text evidence="1">The sequence shown here is derived from an EMBL/GenBank/DDBJ whole genome shotgun (WGS) entry which is preliminary data.</text>
</comment>
<name>A0A833TAN7_PHYIN</name>
<protein>
    <recommendedName>
        <fullName evidence="4">PH domain-containing protein</fullName>
    </recommendedName>
</protein>
<proteinExistence type="predicted"/>
<dbReference type="Proteomes" id="UP000704712">
    <property type="component" value="Unassembled WGS sequence"/>
</dbReference>
<dbReference type="EMBL" id="WSZM01000025">
    <property type="protein sequence ID" value="KAF4046208.1"/>
    <property type="molecule type" value="Genomic_DNA"/>
</dbReference>
<evidence type="ECO:0000313" key="2">
    <source>
        <dbReference type="EMBL" id="KAF4141969.1"/>
    </source>
</evidence>
<sequence length="230" mass="25250">MTTPSLALPLHPRRAQQLFQDVLLTDSELTPKLSDKSLPRRLLELQRLNLAGIQEGKRGTRFQHIPASNPQNEAEEVTLTLTKDGSTLQVATETQTGIISISLVDIKGLLLQETPLNSFSLLLDDPGDGDDNIGIFVASSADMLNRWVVALTCGVGAFQRLDTAQQSSPDAMQADLVWQAVRLRIFELAGVLGIPAAIDHVTLAIPDQDYQQSETLRRRVQFLQCNAART</sequence>
<organism evidence="1 3">
    <name type="scientific">Phytophthora infestans</name>
    <name type="common">Potato late blight agent</name>
    <name type="synonym">Botrytis infestans</name>
    <dbReference type="NCBI Taxonomy" id="4787"/>
    <lineage>
        <taxon>Eukaryota</taxon>
        <taxon>Sar</taxon>
        <taxon>Stramenopiles</taxon>
        <taxon>Oomycota</taxon>
        <taxon>Peronosporomycetes</taxon>
        <taxon>Peronosporales</taxon>
        <taxon>Peronosporaceae</taxon>
        <taxon>Phytophthora</taxon>
    </lineage>
</organism>
<dbReference type="Proteomes" id="UP000602510">
    <property type="component" value="Unassembled WGS sequence"/>
</dbReference>
<keyword evidence="3" id="KW-1185">Reference proteome</keyword>
<dbReference type="EMBL" id="JAACNO010001230">
    <property type="protein sequence ID" value="KAF4141969.1"/>
    <property type="molecule type" value="Genomic_DNA"/>
</dbReference>
<evidence type="ECO:0000313" key="3">
    <source>
        <dbReference type="Proteomes" id="UP000602510"/>
    </source>
</evidence>
<dbReference type="AlphaFoldDB" id="A0A833TAN7"/>
<accession>A0A833TAN7</accession>
<evidence type="ECO:0000313" key="1">
    <source>
        <dbReference type="EMBL" id="KAF4046208.1"/>
    </source>
</evidence>
<reference evidence="1" key="1">
    <citation type="submission" date="2020-04" db="EMBL/GenBank/DDBJ databases">
        <title>Hybrid Assembly of Korean Phytophthora infestans isolates.</title>
        <authorList>
            <person name="Prokchorchik M."/>
            <person name="Lee Y."/>
            <person name="Seo J."/>
            <person name="Cho J.-H."/>
            <person name="Park Y.-E."/>
            <person name="Jang D.-C."/>
            <person name="Im J.-S."/>
            <person name="Choi J.-G."/>
            <person name="Park H.-J."/>
            <person name="Lee G.-B."/>
            <person name="Lee Y.-G."/>
            <person name="Hong S.-Y."/>
            <person name="Cho K."/>
            <person name="Sohn K.H."/>
        </authorList>
    </citation>
    <scope>NUCLEOTIDE SEQUENCE</scope>
    <source>
        <strain evidence="1">KR_1_A1</strain>
        <strain evidence="2">KR_2_A2</strain>
    </source>
</reference>